<feature type="chain" id="PRO_5030842408" description="Carboxypeptidase regulatory-like domain-containing protein" evidence="2">
    <location>
        <begin position="29"/>
        <end position="355"/>
    </location>
</feature>
<gene>
    <name evidence="3" type="ORF">GGQ63_003454</name>
</gene>
<sequence length="355" mass="36549">MRRRISIGTKAAALLAAAMLVAIPSLHAQDALPLPPADVPDGAAPADPMALTPLQGGLPAPMMTAPPPAAPAPPRGEAAAPPPAALPPAAAPPAAATAPAAAPIGNLTLEARLTEDGRSVPADVIWRVFSQTPGGDGRLPLVKEETGGIVTLAVEPGRYVVHAAYGRAGAAKQITVGGTAVHDTLVLNAGGLKLSAMVGSDKTVNGDEASFDIFAEEQSDAGERRLIVPRVHPNRVVRLNAATYHVVGRYGNANAVVRADIRVEPGKLTEATLYQQAARMTLKLVAERGGEALANTNWSVVTPGGDTVFDSVGAFPAVVLAVGDYTAIAKHDDKIYERSFSVESGIDREIEVLAK</sequence>
<feature type="region of interest" description="Disordered" evidence="1">
    <location>
        <begin position="37"/>
        <end position="94"/>
    </location>
</feature>
<keyword evidence="2" id="KW-0732">Signal</keyword>
<evidence type="ECO:0000313" key="3">
    <source>
        <dbReference type="EMBL" id="MBB5754368.1"/>
    </source>
</evidence>
<evidence type="ECO:0008006" key="5">
    <source>
        <dbReference type="Google" id="ProtNLM"/>
    </source>
</evidence>
<protein>
    <recommendedName>
        <fullName evidence="5">Carboxypeptidase regulatory-like domain-containing protein</fullName>
    </recommendedName>
</protein>
<dbReference type="Proteomes" id="UP000523821">
    <property type="component" value="Unassembled WGS sequence"/>
</dbReference>
<proteinExistence type="predicted"/>
<feature type="compositionally biased region" description="Low complexity" evidence="1">
    <location>
        <begin position="39"/>
        <end position="51"/>
    </location>
</feature>
<comment type="caution">
    <text evidence="3">The sequence shown here is derived from an EMBL/GenBank/DDBJ whole genome shotgun (WGS) entry which is preliminary data.</text>
</comment>
<organism evidence="3 4">
    <name type="scientific">Prosthecomicrobium pneumaticum</name>
    <dbReference type="NCBI Taxonomy" id="81895"/>
    <lineage>
        <taxon>Bacteria</taxon>
        <taxon>Pseudomonadati</taxon>
        <taxon>Pseudomonadota</taxon>
        <taxon>Alphaproteobacteria</taxon>
        <taxon>Hyphomicrobiales</taxon>
        <taxon>Kaistiaceae</taxon>
        <taxon>Prosthecomicrobium</taxon>
    </lineage>
</organism>
<evidence type="ECO:0000313" key="4">
    <source>
        <dbReference type="Proteomes" id="UP000523821"/>
    </source>
</evidence>
<keyword evidence="4" id="KW-1185">Reference proteome</keyword>
<evidence type="ECO:0000256" key="1">
    <source>
        <dbReference type="SAM" id="MobiDB-lite"/>
    </source>
</evidence>
<name>A0A7W9FPG4_9HYPH</name>
<feature type="signal peptide" evidence="2">
    <location>
        <begin position="1"/>
        <end position="28"/>
    </location>
</feature>
<dbReference type="RefSeq" id="WP_183857821.1">
    <property type="nucleotide sequence ID" value="NZ_JACHOO010000008.1"/>
</dbReference>
<accession>A0A7W9FPG4</accession>
<evidence type="ECO:0000256" key="2">
    <source>
        <dbReference type="SAM" id="SignalP"/>
    </source>
</evidence>
<dbReference type="EMBL" id="JACHOO010000008">
    <property type="protein sequence ID" value="MBB5754368.1"/>
    <property type="molecule type" value="Genomic_DNA"/>
</dbReference>
<feature type="compositionally biased region" description="Pro residues" evidence="1">
    <location>
        <begin position="64"/>
        <end position="91"/>
    </location>
</feature>
<reference evidence="3 4" key="1">
    <citation type="submission" date="2020-08" db="EMBL/GenBank/DDBJ databases">
        <title>Genomic Encyclopedia of Type Strains, Phase IV (KMG-IV): sequencing the most valuable type-strain genomes for metagenomic binning, comparative biology and taxonomic classification.</title>
        <authorList>
            <person name="Goeker M."/>
        </authorList>
    </citation>
    <scope>NUCLEOTIDE SEQUENCE [LARGE SCALE GENOMIC DNA]</scope>
    <source>
        <strain evidence="3 4">DSM 16268</strain>
    </source>
</reference>
<dbReference type="AlphaFoldDB" id="A0A7W9FPG4"/>